<dbReference type="InterPro" id="IPR002818">
    <property type="entry name" value="DJ-1/PfpI"/>
</dbReference>
<name>A0A3A9YIQ9_9ACTN</name>
<dbReference type="AlphaFoldDB" id="A0A3A9YIQ9"/>
<evidence type="ECO:0000313" key="5">
    <source>
        <dbReference type="Proteomes" id="UP000272474"/>
    </source>
</evidence>
<evidence type="ECO:0000313" key="4">
    <source>
        <dbReference type="EMBL" id="RKN36721.1"/>
    </source>
</evidence>
<dbReference type="PANTHER" id="PTHR42733">
    <property type="entry name" value="DJ-1 PROTEIN"/>
    <property type="match status" value="1"/>
</dbReference>
<accession>A0A3A9YIQ9</accession>
<evidence type="ECO:0000256" key="2">
    <source>
        <dbReference type="SAM" id="MobiDB-lite"/>
    </source>
</evidence>
<evidence type="ECO:0000256" key="1">
    <source>
        <dbReference type="ARBA" id="ARBA00008542"/>
    </source>
</evidence>
<organism evidence="4 5">
    <name type="scientific">Streptomyces hoynatensis</name>
    <dbReference type="NCBI Taxonomy" id="1141874"/>
    <lineage>
        <taxon>Bacteria</taxon>
        <taxon>Bacillati</taxon>
        <taxon>Actinomycetota</taxon>
        <taxon>Actinomycetes</taxon>
        <taxon>Kitasatosporales</taxon>
        <taxon>Streptomycetaceae</taxon>
        <taxon>Streptomyces</taxon>
    </lineage>
</organism>
<gene>
    <name evidence="4" type="ORF">D7294_29920</name>
</gene>
<evidence type="ECO:0000259" key="3">
    <source>
        <dbReference type="Pfam" id="PF01965"/>
    </source>
</evidence>
<dbReference type="Gene3D" id="3.40.50.880">
    <property type="match status" value="1"/>
</dbReference>
<dbReference type="InterPro" id="IPR006286">
    <property type="entry name" value="C56_PfpI-like"/>
</dbReference>
<protein>
    <submittedName>
        <fullName evidence="4">Thiamine biosynthesis protein ThiJ</fullName>
    </submittedName>
</protein>
<proteinExistence type="inferred from homology"/>
<dbReference type="SUPFAM" id="SSF52317">
    <property type="entry name" value="Class I glutamine amidotransferase-like"/>
    <property type="match status" value="1"/>
</dbReference>
<sequence length="241" mass="26219">MTTAAMDAPLRGRRIGILLESDYIEEEIAYYRRRFAEEGAEVVLLSRLWGQESLVFTGHEQRAPLAVSGDLEALDYQELTGYAALVVPGGMVADRLRYSESTTGTAPAVALMRRAFRIRHLVKAFSCHGLWLLSTATDLVRDRPVACHNNLIGDVRNMGAQYVDQDLVVDGDLVTGRTVDHCHLLARAVITSLTRAGAGPGARVPEGEAPEGDETDGRAALVPAQPGGVRRWGAPWRRSDG</sequence>
<keyword evidence="5" id="KW-1185">Reference proteome</keyword>
<dbReference type="EMBL" id="RBAL01000032">
    <property type="protein sequence ID" value="RKN36721.1"/>
    <property type="molecule type" value="Genomic_DNA"/>
</dbReference>
<feature type="domain" description="DJ-1/PfpI" evidence="3">
    <location>
        <begin position="14"/>
        <end position="190"/>
    </location>
</feature>
<dbReference type="OrthoDB" id="9792284at2"/>
<comment type="similarity">
    <text evidence="1">Belongs to the peptidase C56 family.</text>
</comment>
<dbReference type="Pfam" id="PF01965">
    <property type="entry name" value="DJ-1_PfpI"/>
    <property type="match status" value="1"/>
</dbReference>
<feature type="region of interest" description="Disordered" evidence="2">
    <location>
        <begin position="197"/>
        <end position="241"/>
    </location>
</feature>
<dbReference type="PANTHER" id="PTHR42733:SF12">
    <property type="entry name" value="PROTEINASE"/>
    <property type="match status" value="1"/>
</dbReference>
<comment type="caution">
    <text evidence="4">The sequence shown here is derived from an EMBL/GenBank/DDBJ whole genome shotgun (WGS) entry which is preliminary data.</text>
</comment>
<reference evidence="4 5" key="1">
    <citation type="journal article" date="2014" name="Int. J. Syst. Evol. Microbiol.">
        <title>Streptomyces hoynatensis sp. nov., isolated from deep marine sediment.</title>
        <authorList>
            <person name="Veyisoglu A."/>
            <person name="Sahin N."/>
        </authorList>
    </citation>
    <scope>NUCLEOTIDE SEQUENCE [LARGE SCALE GENOMIC DNA]</scope>
    <source>
        <strain evidence="4 5">KCTC 29097</strain>
    </source>
</reference>
<dbReference type="InterPro" id="IPR029062">
    <property type="entry name" value="Class_I_gatase-like"/>
</dbReference>
<dbReference type="Proteomes" id="UP000272474">
    <property type="component" value="Unassembled WGS sequence"/>
</dbReference>